<evidence type="ECO:0000256" key="4">
    <source>
        <dbReference type="PIRNR" id="PIRNR004692"/>
    </source>
</evidence>
<evidence type="ECO:0000259" key="9">
    <source>
        <dbReference type="PROSITE" id="PS51464"/>
    </source>
</evidence>
<protein>
    <submittedName>
        <fullName evidence="10">KpsF/GutQ family protein</fullName>
    </submittedName>
</protein>
<dbReference type="CDD" id="cd05014">
    <property type="entry name" value="SIS_Kpsf"/>
    <property type="match status" value="1"/>
</dbReference>
<sequence>MIKRALQLVENDLVDSALRTISFGKQGLNALELALQHGLGEAFRKAAELIGDIDGRVVVTGIGKSGHIGRKIAASLASTGTPSFFVHPVEANHGDLGMIGSGDVVLALSWSGETAELQGIVSFTRRFSIPLIAMTSGEVSTLAREADVVLLLPKEQEACPHGLAPTTSTLMQLAMGDALAVALLEARGFSATDFRVYHPGGKLGAMLSHVGDLMHTGDRMPLVKKGVLMLEAIEELSRKRFGCVGIVDEDGSLCGFISDGDISRHLHLDLRDTRVDDVMTRNPKTVSKETLATKAMAMLNKHSIGALLVVDEERKPIGIVHFHDLLRVGVA</sequence>
<evidence type="ECO:0000313" key="10">
    <source>
        <dbReference type="EMBL" id="CDN49243.1"/>
    </source>
</evidence>
<reference evidence="11" key="1">
    <citation type="journal article" date="2014" name="BMC Genomics">
        <title>Genome sequencing of two Neorhizobium galegae strains reveals a noeT gene responsible for the unusual acetylation of the nodulation factors.</title>
        <authorList>
            <person name="Osterman J."/>
            <person name="Marsh J."/>
            <person name="Laine P.K."/>
            <person name="Zeng Z."/>
            <person name="Alatalo E."/>
            <person name="Sullivan J.T."/>
            <person name="Young J.P."/>
            <person name="Thomas-Oates J."/>
            <person name="Paulin L."/>
            <person name="Lindstrom K."/>
        </authorList>
    </citation>
    <scope>NUCLEOTIDE SEQUENCE [LARGE SCALE GENOMIC DNA]</scope>
    <source>
        <strain evidence="11">HAMBI 540</strain>
    </source>
</reference>
<proteinExistence type="inferred from homology"/>
<comment type="similarity">
    <text evidence="1 4">Belongs to the SIS family. GutQ/KpsF subfamily.</text>
</comment>
<accession>A0A068SSN7</accession>
<dbReference type="GO" id="GO:1901135">
    <property type="term" value="P:carbohydrate derivative metabolic process"/>
    <property type="evidence" value="ECO:0007669"/>
    <property type="project" value="InterPro"/>
</dbReference>
<feature type="domain" description="CBS" evidence="8">
    <location>
        <begin position="279"/>
        <end position="331"/>
    </location>
</feature>
<evidence type="ECO:0000256" key="7">
    <source>
        <dbReference type="PROSITE-ProRule" id="PRU00703"/>
    </source>
</evidence>
<keyword evidence="3 7" id="KW-0129">CBS domain</keyword>
<dbReference type="InterPro" id="IPR001347">
    <property type="entry name" value="SIS_dom"/>
</dbReference>
<gene>
    <name evidence="10" type="ORF">RG540_CH30780</name>
</gene>
<evidence type="ECO:0000256" key="6">
    <source>
        <dbReference type="PIRSR" id="PIRSR004692-3"/>
    </source>
</evidence>
<dbReference type="PANTHER" id="PTHR42745:SF1">
    <property type="entry name" value="ARABINOSE 5-PHOSPHATE ISOMERASE KDSD"/>
    <property type="match status" value="1"/>
</dbReference>
<dbReference type="SUPFAM" id="SSF53697">
    <property type="entry name" value="SIS domain"/>
    <property type="match status" value="1"/>
</dbReference>
<dbReference type="PANTHER" id="PTHR42745">
    <property type="match status" value="1"/>
</dbReference>
<dbReference type="GeneID" id="24255980"/>
<dbReference type="GO" id="GO:0046872">
    <property type="term" value="F:metal ion binding"/>
    <property type="evidence" value="ECO:0007669"/>
    <property type="project" value="UniProtKB-KW"/>
</dbReference>
<evidence type="ECO:0000313" key="11">
    <source>
        <dbReference type="Proteomes" id="UP000028181"/>
    </source>
</evidence>
<dbReference type="GO" id="GO:0097367">
    <property type="term" value="F:carbohydrate derivative binding"/>
    <property type="evidence" value="ECO:0007669"/>
    <property type="project" value="InterPro"/>
</dbReference>
<dbReference type="PROSITE" id="PS51371">
    <property type="entry name" value="CBS"/>
    <property type="match status" value="2"/>
</dbReference>
<organism evidence="10 11">
    <name type="scientific">Neorhizobium galegae bv. orientalis str. HAMBI 540</name>
    <dbReference type="NCBI Taxonomy" id="1028800"/>
    <lineage>
        <taxon>Bacteria</taxon>
        <taxon>Pseudomonadati</taxon>
        <taxon>Pseudomonadota</taxon>
        <taxon>Alphaproteobacteria</taxon>
        <taxon>Hyphomicrobiales</taxon>
        <taxon>Rhizobiaceae</taxon>
        <taxon>Rhizobium/Agrobacterium group</taxon>
        <taxon>Neorhizobium</taxon>
    </lineage>
</organism>
<feature type="binding site" evidence="5">
    <location>
        <position position="87"/>
    </location>
    <ligand>
        <name>Zn(2+)</name>
        <dbReference type="ChEBI" id="CHEBI:29105"/>
    </ligand>
</feature>
<keyword evidence="2" id="KW-0677">Repeat</keyword>
<dbReference type="PIRSF" id="PIRSF004692">
    <property type="entry name" value="KdsD_KpsF"/>
    <property type="match status" value="1"/>
</dbReference>
<dbReference type="KEGG" id="ngg:RG540_CH30780"/>
<dbReference type="eggNOG" id="COG0794">
    <property type="taxonomic scope" value="Bacteria"/>
</dbReference>
<feature type="site" description="Catalytically relevant" evidence="6">
    <location>
        <position position="64"/>
    </location>
</feature>
<dbReference type="Gene3D" id="3.40.50.10490">
    <property type="entry name" value="Glucose-6-phosphate isomerase like protein, domain 1"/>
    <property type="match status" value="1"/>
</dbReference>
<evidence type="ECO:0000256" key="5">
    <source>
        <dbReference type="PIRSR" id="PIRSR004692-2"/>
    </source>
</evidence>
<dbReference type="GO" id="GO:0019146">
    <property type="term" value="F:arabinose-5-phosphate isomerase activity"/>
    <property type="evidence" value="ECO:0007669"/>
    <property type="project" value="UniProtKB-ARBA"/>
</dbReference>
<keyword evidence="11" id="KW-1185">Reference proteome</keyword>
<evidence type="ECO:0000256" key="2">
    <source>
        <dbReference type="ARBA" id="ARBA00022737"/>
    </source>
</evidence>
<evidence type="ECO:0000256" key="3">
    <source>
        <dbReference type="ARBA" id="ARBA00023122"/>
    </source>
</evidence>
<evidence type="ECO:0000259" key="8">
    <source>
        <dbReference type="PROSITE" id="PS51371"/>
    </source>
</evidence>
<dbReference type="CDD" id="cd04604">
    <property type="entry name" value="CBS_pair_SIS_assoc"/>
    <property type="match status" value="1"/>
</dbReference>
<feature type="site" description="Catalytically relevant" evidence="6">
    <location>
        <position position="198"/>
    </location>
</feature>
<dbReference type="PROSITE" id="PS51464">
    <property type="entry name" value="SIS"/>
    <property type="match status" value="1"/>
</dbReference>
<dbReference type="PATRIC" id="fig|1028800.3.peg.3120"/>
<feature type="site" description="Catalytically relevant" evidence="6">
    <location>
        <position position="116"/>
    </location>
</feature>
<dbReference type="InterPro" id="IPR035474">
    <property type="entry name" value="SIS_Kpsf"/>
</dbReference>
<dbReference type="RefSeq" id="WP_038589489.1">
    <property type="nucleotide sequence ID" value="NZ_HG938353.1"/>
</dbReference>
<evidence type="ECO:0000256" key="1">
    <source>
        <dbReference type="ARBA" id="ARBA00008165"/>
    </source>
</evidence>
<dbReference type="AlphaFoldDB" id="A0A068SSN7"/>
<dbReference type="InterPro" id="IPR046348">
    <property type="entry name" value="SIS_dom_sf"/>
</dbReference>
<keyword evidence="5" id="KW-0862">Zinc</keyword>
<dbReference type="Proteomes" id="UP000028181">
    <property type="component" value="Chromosome I"/>
</dbReference>
<dbReference type="InterPro" id="IPR046342">
    <property type="entry name" value="CBS_dom_sf"/>
</dbReference>
<dbReference type="SMART" id="SM00116">
    <property type="entry name" value="CBS"/>
    <property type="match status" value="2"/>
</dbReference>
<dbReference type="Gene3D" id="3.10.580.10">
    <property type="entry name" value="CBS-domain"/>
    <property type="match status" value="1"/>
</dbReference>
<dbReference type="eggNOG" id="COG0517">
    <property type="taxonomic scope" value="Bacteria"/>
</dbReference>
<dbReference type="HOGENOM" id="CLU_040681_13_1_5"/>
<dbReference type="InterPro" id="IPR004800">
    <property type="entry name" value="KdsD/KpsF-type"/>
</dbReference>
<feature type="domain" description="SIS" evidence="9">
    <location>
        <begin position="46"/>
        <end position="189"/>
    </location>
</feature>
<dbReference type="InterPro" id="IPR000644">
    <property type="entry name" value="CBS_dom"/>
</dbReference>
<keyword evidence="5" id="KW-0479">Metal-binding</keyword>
<dbReference type="NCBIfam" id="TIGR00393">
    <property type="entry name" value="kpsF"/>
    <property type="match status" value="1"/>
</dbReference>
<dbReference type="FunFam" id="3.40.50.10490:FF:000011">
    <property type="entry name" value="Arabinose 5-phosphate isomerase"/>
    <property type="match status" value="1"/>
</dbReference>
<dbReference type="InterPro" id="IPR050986">
    <property type="entry name" value="GutQ/KpsF_isomerases"/>
</dbReference>
<dbReference type="EMBL" id="HG938353">
    <property type="protein sequence ID" value="CDN49243.1"/>
    <property type="molecule type" value="Genomic_DNA"/>
</dbReference>
<dbReference type="Pfam" id="PF00571">
    <property type="entry name" value="CBS"/>
    <property type="match status" value="2"/>
</dbReference>
<dbReference type="Pfam" id="PF01380">
    <property type="entry name" value="SIS"/>
    <property type="match status" value="1"/>
</dbReference>
<dbReference type="OrthoDB" id="9762536at2"/>
<feature type="site" description="Catalytically relevant" evidence="6">
    <location>
        <position position="157"/>
    </location>
</feature>
<dbReference type="GO" id="GO:0005975">
    <property type="term" value="P:carbohydrate metabolic process"/>
    <property type="evidence" value="ECO:0007669"/>
    <property type="project" value="InterPro"/>
</dbReference>
<name>A0A068SSN7_NEOGA</name>
<feature type="domain" description="CBS" evidence="8">
    <location>
        <begin position="214"/>
        <end position="273"/>
    </location>
</feature>